<comment type="caution">
    <text evidence="11">The sequence shown here is derived from an EMBL/GenBank/DDBJ whole genome shotgun (WGS) entry which is preliminary data.</text>
</comment>
<dbReference type="STRING" id="1618994.UX57_C0002G0039"/>
<feature type="transmembrane region" description="Helical" evidence="8">
    <location>
        <begin position="18"/>
        <end position="36"/>
    </location>
</feature>
<dbReference type="GO" id="GO:0006487">
    <property type="term" value="P:protein N-linked glycosylation"/>
    <property type="evidence" value="ECO:0007669"/>
    <property type="project" value="TreeGrafter"/>
</dbReference>
<evidence type="ECO:0000256" key="1">
    <source>
        <dbReference type="ARBA" id="ARBA00001031"/>
    </source>
</evidence>
<keyword evidence="4 11" id="KW-0032">Aminotransferase</keyword>
<organism evidence="11 12">
    <name type="scientific">Candidatus Uhrbacteria bacterium GW2011_GWE2_46_68</name>
    <dbReference type="NCBI Taxonomy" id="1618994"/>
    <lineage>
        <taxon>Bacteria</taxon>
        <taxon>Candidatus Uhriibacteriota</taxon>
    </lineage>
</organism>
<dbReference type="NCBIfam" id="TIGR01135">
    <property type="entry name" value="glmS"/>
    <property type="match status" value="1"/>
</dbReference>
<sequence length="647" mass="71682">MTATIGQCGVKKETDSHLFFYFCTFLFLFFSLSRITRYDVATMCGIIGYVGTRPAQPILLQGLRRMEYRGYDSAGMAIFDSQGVFVQKHQGNVQKLASSLPSTPMEGRCGIAHTRWATHGIPNDVNAHPHTDCHEQIFCVHNGVIENHTKLRIALMKRGHQFRSDTDSEVLSHLIEEAWRREQSLEDAVAYALKQVKGTYAVVISARDKKDFLIAARQGSPLLFGVCEDHSLVIASDLSAIADETRDIIILEDQEMLIGTQDAWSIRTLTGEKKDRTTQRLLTDLTTVQKNGHPHFMIKEITESSDLLRMSIAREKSTQEIHARVEAQKYRWLHTTRFIAVGCGGMFYNALIASQGFEAIAGIPSKAITGSSFRYDSLIVDEQTTVLFLSQSGETADTIAALRKAKGQGAYTIGITNVMGSTIAREADETFLIAMGPEISVASTKAMFGTIHVLSELIHAVASLRGKNHPEILNALEQIPDQLAEIVAKRKEIADLTKKYLTCSHALVMGRGYEEAAAKEGALKLMEIAYLPAQAFHSGELKHGPLALISDQTFALFSIPKDDVYEKNLSNIEEVKTRQGKVIVLTTKETEEAQGIADDMMIIPKTISLLQPILSMCALQLFAYAFAMHKGYPIDQPRHLAKSVTVE</sequence>
<proteinExistence type="predicted"/>
<dbReference type="Proteomes" id="UP000034795">
    <property type="component" value="Unassembled WGS sequence"/>
</dbReference>
<dbReference type="PANTHER" id="PTHR10937">
    <property type="entry name" value="GLUCOSAMINE--FRUCTOSE-6-PHOSPHATE AMINOTRANSFERASE, ISOMERIZING"/>
    <property type="match status" value="1"/>
</dbReference>
<dbReference type="CDD" id="cd05008">
    <property type="entry name" value="SIS_GlmS_GlmD_1"/>
    <property type="match status" value="1"/>
</dbReference>
<dbReference type="InterPro" id="IPR046348">
    <property type="entry name" value="SIS_dom_sf"/>
</dbReference>
<dbReference type="SUPFAM" id="SSF56235">
    <property type="entry name" value="N-terminal nucleophile aminohydrolases (Ntn hydrolases)"/>
    <property type="match status" value="1"/>
</dbReference>
<dbReference type="GO" id="GO:0004360">
    <property type="term" value="F:glutamine-fructose-6-phosphate transaminase (isomerizing) activity"/>
    <property type="evidence" value="ECO:0007669"/>
    <property type="project" value="UniProtKB-EC"/>
</dbReference>
<dbReference type="GO" id="GO:0005829">
    <property type="term" value="C:cytosol"/>
    <property type="evidence" value="ECO:0007669"/>
    <property type="project" value="TreeGrafter"/>
</dbReference>
<evidence type="ECO:0000259" key="9">
    <source>
        <dbReference type="PROSITE" id="PS51278"/>
    </source>
</evidence>
<dbReference type="InterPro" id="IPR017932">
    <property type="entry name" value="GATase_2_dom"/>
</dbReference>
<name>A0A0G1Q9M3_9BACT</name>
<dbReference type="GO" id="GO:0097367">
    <property type="term" value="F:carbohydrate derivative binding"/>
    <property type="evidence" value="ECO:0007669"/>
    <property type="project" value="InterPro"/>
</dbReference>
<evidence type="ECO:0000313" key="11">
    <source>
        <dbReference type="EMBL" id="KKU41669.1"/>
    </source>
</evidence>
<dbReference type="InterPro" id="IPR047084">
    <property type="entry name" value="GFAT_N"/>
</dbReference>
<dbReference type="GO" id="GO:0006002">
    <property type="term" value="P:fructose 6-phosphate metabolic process"/>
    <property type="evidence" value="ECO:0007669"/>
    <property type="project" value="TreeGrafter"/>
</dbReference>
<comment type="catalytic activity">
    <reaction evidence="1">
        <text>D-fructose 6-phosphate + L-glutamine = D-glucosamine 6-phosphate + L-glutamate</text>
        <dbReference type="Rhea" id="RHEA:13237"/>
        <dbReference type="ChEBI" id="CHEBI:29985"/>
        <dbReference type="ChEBI" id="CHEBI:58359"/>
        <dbReference type="ChEBI" id="CHEBI:58725"/>
        <dbReference type="ChEBI" id="CHEBI:61527"/>
        <dbReference type="EC" id="2.6.1.16"/>
    </reaction>
</comment>
<accession>A0A0G1Q9M3</accession>
<feature type="domain" description="SIS" evidence="10">
    <location>
        <begin position="493"/>
        <end position="637"/>
    </location>
</feature>
<evidence type="ECO:0000256" key="2">
    <source>
        <dbReference type="ARBA" id="ARBA00012916"/>
    </source>
</evidence>
<dbReference type="Pfam" id="PF13522">
    <property type="entry name" value="GATase_6"/>
    <property type="match status" value="1"/>
</dbReference>
<dbReference type="InterPro" id="IPR029055">
    <property type="entry name" value="Ntn_hydrolases_N"/>
</dbReference>
<dbReference type="PROSITE" id="PS51278">
    <property type="entry name" value="GATASE_TYPE_2"/>
    <property type="match status" value="1"/>
</dbReference>
<dbReference type="CDD" id="cd00714">
    <property type="entry name" value="GFAT"/>
    <property type="match status" value="1"/>
</dbReference>
<dbReference type="SUPFAM" id="SSF53697">
    <property type="entry name" value="SIS domain"/>
    <property type="match status" value="1"/>
</dbReference>
<evidence type="ECO:0000256" key="3">
    <source>
        <dbReference type="ARBA" id="ARBA00016090"/>
    </source>
</evidence>
<feature type="domain" description="Glutamine amidotransferase type-2" evidence="9">
    <location>
        <begin position="44"/>
        <end position="262"/>
    </location>
</feature>
<keyword evidence="7" id="KW-0315">Glutamine amidotransferase</keyword>
<dbReference type="Pfam" id="PF01380">
    <property type="entry name" value="SIS"/>
    <property type="match status" value="2"/>
</dbReference>
<keyword evidence="8" id="KW-0472">Membrane</keyword>
<keyword evidence="5 11" id="KW-0808">Transferase</keyword>
<gene>
    <name evidence="11" type="ORF">UX57_C0002G0039</name>
</gene>
<dbReference type="CDD" id="cd05009">
    <property type="entry name" value="SIS_GlmS_GlmD_2"/>
    <property type="match status" value="1"/>
</dbReference>
<dbReference type="GO" id="GO:0006047">
    <property type="term" value="P:UDP-N-acetylglucosamine metabolic process"/>
    <property type="evidence" value="ECO:0007669"/>
    <property type="project" value="TreeGrafter"/>
</dbReference>
<dbReference type="PATRIC" id="fig|1618994.3.peg.124"/>
<keyword evidence="8" id="KW-0812">Transmembrane</keyword>
<dbReference type="Gene3D" id="3.60.20.10">
    <property type="entry name" value="Glutamine Phosphoribosylpyrophosphate, subunit 1, domain 1"/>
    <property type="match status" value="1"/>
</dbReference>
<dbReference type="FunFam" id="3.60.20.10:FF:000006">
    <property type="entry name" value="Glutamine--fructose-6-phosphate aminotransferase [isomerizing]"/>
    <property type="match status" value="1"/>
</dbReference>
<dbReference type="EMBL" id="LCMS01000002">
    <property type="protein sequence ID" value="KKU41669.1"/>
    <property type="molecule type" value="Genomic_DNA"/>
</dbReference>
<dbReference type="PANTHER" id="PTHR10937:SF0">
    <property type="entry name" value="GLUTAMINE--FRUCTOSE-6-PHOSPHATE TRANSAMINASE (ISOMERIZING)"/>
    <property type="match status" value="1"/>
</dbReference>
<dbReference type="PROSITE" id="PS51464">
    <property type="entry name" value="SIS"/>
    <property type="match status" value="2"/>
</dbReference>
<feature type="domain" description="SIS" evidence="10">
    <location>
        <begin position="321"/>
        <end position="472"/>
    </location>
</feature>
<evidence type="ECO:0000256" key="4">
    <source>
        <dbReference type="ARBA" id="ARBA00022576"/>
    </source>
</evidence>
<dbReference type="EC" id="2.6.1.16" evidence="2"/>
<reference evidence="11 12" key="1">
    <citation type="journal article" date="2015" name="Nature">
        <title>rRNA introns, odd ribosomes, and small enigmatic genomes across a large radiation of phyla.</title>
        <authorList>
            <person name="Brown C.T."/>
            <person name="Hug L.A."/>
            <person name="Thomas B.C."/>
            <person name="Sharon I."/>
            <person name="Castelle C.J."/>
            <person name="Singh A."/>
            <person name="Wilkins M.J."/>
            <person name="Williams K.H."/>
            <person name="Banfield J.F."/>
        </authorList>
    </citation>
    <scope>NUCLEOTIDE SEQUENCE [LARGE SCALE GENOMIC DNA]</scope>
</reference>
<evidence type="ECO:0000256" key="7">
    <source>
        <dbReference type="ARBA" id="ARBA00022962"/>
    </source>
</evidence>
<evidence type="ECO:0000259" key="10">
    <source>
        <dbReference type="PROSITE" id="PS51464"/>
    </source>
</evidence>
<evidence type="ECO:0000256" key="6">
    <source>
        <dbReference type="ARBA" id="ARBA00022737"/>
    </source>
</evidence>
<evidence type="ECO:0000256" key="5">
    <source>
        <dbReference type="ARBA" id="ARBA00022679"/>
    </source>
</evidence>
<keyword evidence="6" id="KW-0677">Repeat</keyword>
<dbReference type="AlphaFoldDB" id="A0A0G1Q9M3"/>
<evidence type="ECO:0000313" key="12">
    <source>
        <dbReference type="Proteomes" id="UP000034795"/>
    </source>
</evidence>
<dbReference type="InterPro" id="IPR035466">
    <property type="entry name" value="GlmS/AgaS_SIS"/>
</dbReference>
<dbReference type="Gene3D" id="3.40.50.10490">
    <property type="entry name" value="Glucose-6-phosphate isomerase like protein, domain 1"/>
    <property type="match status" value="2"/>
</dbReference>
<evidence type="ECO:0000256" key="8">
    <source>
        <dbReference type="SAM" id="Phobius"/>
    </source>
</evidence>
<keyword evidence="8" id="KW-1133">Transmembrane helix</keyword>
<dbReference type="NCBIfam" id="NF001484">
    <property type="entry name" value="PRK00331.1"/>
    <property type="match status" value="1"/>
</dbReference>
<dbReference type="InterPro" id="IPR035490">
    <property type="entry name" value="GlmS/FrlB_SIS"/>
</dbReference>
<dbReference type="InterPro" id="IPR005855">
    <property type="entry name" value="GFAT"/>
</dbReference>
<dbReference type="InterPro" id="IPR001347">
    <property type="entry name" value="SIS_dom"/>
</dbReference>
<protein>
    <recommendedName>
        <fullName evidence="3">Glutamine--fructose-6-phosphate aminotransferase [isomerizing]</fullName>
        <ecNumber evidence="2">2.6.1.16</ecNumber>
    </recommendedName>
</protein>